<feature type="compositionally biased region" description="Polar residues" evidence="1">
    <location>
        <begin position="174"/>
        <end position="184"/>
    </location>
</feature>
<keyword evidence="3" id="KW-1185">Reference proteome</keyword>
<protein>
    <submittedName>
        <fullName evidence="2">Uncharacterized protein</fullName>
    </submittedName>
</protein>
<sequence>MFQTFVPRCWRARHSSRNEDRATDRQTDMLPFSVTKDSTIVRVSFTMPSSPSRPWSPLRRPPQVVPRKSGASFGLINESGCLWFPDDDVNSLRHSTLSGSFHVPPMSAKGTFLKSEADDDSIKEIAAIPLSRFNSHQRHWSVSSTTTTRIWSEGRPVSGSSSFRRSDSRRHQTSESVSKWSNVG</sequence>
<proteinExistence type="predicted"/>
<evidence type="ECO:0000313" key="2">
    <source>
        <dbReference type="EMBL" id="PSR83217.1"/>
    </source>
</evidence>
<dbReference type="InParanoid" id="A0A2T3A5H2"/>
<feature type="compositionally biased region" description="Basic and acidic residues" evidence="1">
    <location>
        <begin position="164"/>
        <end position="173"/>
    </location>
</feature>
<dbReference type="Proteomes" id="UP000241462">
    <property type="component" value="Unassembled WGS sequence"/>
</dbReference>
<evidence type="ECO:0000313" key="3">
    <source>
        <dbReference type="Proteomes" id="UP000241462"/>
    </source>
</evidence>
<evidence type="ECO:0000256" key="1">
    <source>
        <dbReference type="SAM" id="MobiDB-lite"/>
    </source>
</evidence>
<gene>
    <name evidence="2" type="ORF">BD289DRAFT_290843</name>
</gene>
<dbReference type="EMBL" id="KZ678464">
    <property type="protein sequence ID" value="PSR83217.1"/>
    <property type="molecule type" value="Genomic_DNA"/>
</dbReference>
<feature type="region of interest" description="Disordered" evidence="1">
    <location>
        <begin position="151"/>
        <end position="184"/>
    </location>
</feature>
<organism evidence="2 3">
    <name type="scientific">Coniella lustricola</name>
    <dbReference type="NCBI Taxonomy" id="2025994"/>
    <lineage>
        <taxon>Eukaryota</taxon>
        <taxon>Fungi</taxon>
        <taxon>Dikarya</taxon>
        <taxon>Ascomycota</taxon>
        <taxon>Pezizomycotina</taxon>
        <taxon>Sordariomycetes</taxon>
        <taxon>Sordariomycetidae</taxon>
        <taxon>Diaporthales</taxon>
        <taxon>Schizoparmaceae</taxon>
        <taxon>Coniella</taxon>
    </lineage>
</organism>
<reference evidence="2 3" key="1">
    <citation type="journal article" date="2018" name="Mycol. Prog.">
        <title>Coniella lustricola, a new species from submerged detritus.</title>
        <authorList>
            <person name="Raudabaugh D.B."/>
            <person name="Iturriaga T."/>
            <person name="Carver A."/>
            <person name="Mondo S."/>
            <person name="Pangilinan J."/>
            <person name="Lipzen A."/>
            <person name="He G."/>
            <person name="Amirebrahimi M."/>
            <person name="Grigoriev I.V."/>
            <person name="Miller A.N."/>
        </authorList>
    </citation>
    <scope>NUCLEOTIDE SEQUENCE [LARGE SCALE GENOMIC DNA]</scope>
    <source>
        <strain evidence="2 3">B22-T-1</strain>
    </source>
</reference>
<name>A0A2T3A5H2_9PEZI</name>
<accession>A0A2T3A5H2</accession>
<dbReference type="AlphaFoldDB" id="A0A2T3A5H2"/>